<dbReference type="Gene3D" id="1.10.1240.10">
    <property type="entry name" value="Methionine synthase domain"/>
    <property type="match status" value="1"/>
</dbReference>
<dbReference type="Pfam" id="PF02965">
    <property type="entry name" value="Met_synt_B12"/>
    <property type="match status" value="1"/>
</dbReference>
<feature type="binding site" evidence="22 24">
    <location>
        <position position="248"/>
    </location>
    <ligand>
        <name>Zn(2+)</name>
        <dbReference type="ChEBI" id="CHEBI:29105"/>
    </ligand>
</feature>
<evidence type="ECO:0000256" key="11">
    <source>
        <dbReference type="ARBA" id="ARBA00022679"/>
    </source>
</evidence>
<dbReference type="SMART" id="SM01018">
    <property type="entry name" value="B12-binding_2"/>
    <property type="match status" value="1"/>
</dbReference>
<keyword evidence="11 21" id="KW-0808">Transferase</keyword>
<protein>
    <recommendedName>
        <fullName evidence="7 20">Methionine synthase</fullName>
        <ecNumber evidence="6 20">2.1.1.13</ecNumber>
    </recommendedName>
    <alternativeName>
        <fullName evidence="19 21">5-methyltetrahydrofolate--homocysteine methyltransferase</fullName>
    </alternativeName>
</protein>
<evidence type="ECO:0000256" key="17">
    <source>
        <dbReference type="ARBA" id="ARBA00023285"/>
    </source>
</evidence>
<dbReference type="GO" id="GO:0008705">
    <property type="term" value="F:methionine synthase activity"/>
    <property type="evidence" value="ECO:0007669"/>
    <property type="project" value="UniProtKB-UniRule"/>
</dbReference>
<evidence type="ECO:0000256" key="9">
    <source>
        <dbReference type="ARBA" id="ARBA00022605"/>
    </source>
</evidence>
<dbReference type="SUPFAM" id="SSF51717">
    <property type="entry name" value="Dihydropteroate synthetase-like"/>
    <property type="match status" value="1"/>
</dbReference>
<feature type="binding site" description="axial binding residue" evidence="22">
    <location>
        <position position="761"/>
    </location>
    <ligand>
        <name>methylcob(III)alamin</name>
        <dbReference type="ChEBI" id="CHEBI:28115"/>
    </ligand>
    <ligandPart>
        <name>Co</name>
        <dbReference type="ChEBI" id="CHEBI:27638"/>
    </ligandPart>
</feature>
<evidence type="ECO:0000256" key="19">
    <source>
        <dbReference type="ARBA" id="ARBA00031040"/>
    </source>
</evidence>
<comment type="function">
    <text evidence="18 21">Catalyzes the transfer of a methyl group from methyl-cobalamin to homocysteine, yielding enzyme-bound cob(I)alamin and methionine. Subsequently, remethylates the cofactor using methyltetrahydrofolate.</text>
</comment>
<comment type="cofactor">
    <cofactor evidence="3 21 22">
        <name>methylcob(III)alamin</name>
        <dbReference type="ChEBI" id="CHEBI:28115"/>
    </cofactor>
</comment>
<evidence type="ECO:0000259" key="29">
    <source>
        <dbReference type="PROSITE" id="PS51337"/>
    </source>
</evidence>
<evidence type="ECO:0000256" key="4">
    <source>
        <dbReference type="ARBA" id="ARBA00005178"/>
    </source>
</evidence>
<dbReference type="InterPro" id="IPR033706">
    <property type="entry name" value="Met_synthase_B12-bd"/>
</dbReference>
<evidence type="ECO:0000256" key="18">
    <source>
        <dbReference type="ARBA" id="ARBA00025552"/>
    </source>
</evidence>
<dbReference type="FunFam" id="1.10.1240.10:FF:000001">
    <property type="entry name" value="Methionine synthase"/>
    <property type="match status" value="1"/>
</dbReference>
<comment type="domain">
    <text evidence="21">Modular enzyme with four functionally distinct domains. The isolated Hcy-binding domain catalyzes methyl transfer from free methylcobalamin to homocysteine. The Hcy-binding domain in association with the pterin-binding domain catalyzes the methylation of cob(I)alamin by methyltetrahydrofolate and the methylation of homocysteine. The B12-binding domain binds the cofactor. The AdoMet activation domain binds S-adenosyl-L-methionine. Under aerobic conditions cob(I)alamin can be converted to inactive cob(II)alamin. Reductive methylation by S-adenosyl-L-methionine and flavodoxin regenerates methylcobalamin.</text>
</comment>
<dbReference type="EC" id="2.1.1.13" evidence="6 20"/>
<feature type="binding site" evidence="23">
    <location>
        <position position="694"/>
    </location>
    <ligand>
        <name>methylcob(III)alamin</name>
        <dbReference type="ChEBI" id="CHEBI:28115"/>
    </ligand>
</feature>
<proteinExistence type="inferred from homology"/>
<dbReference type="InterPro" id="IPR036594">
    <property type="entry name" value="Meth_synthase_dom"/>
</dbReference>
<evidence type="ECO:0000256" key="21">
    <source>
        <dbReference type="PIRNR" id="PIRNR000381"/>
    </source>
</evidence>
<keyword evidence="8 21" id="KW-0489">Methyltransferase</keyword>
<feature type="binding site" evidence="23">
    <location>
        <position position="862"/>
    </location>
    <ligand>
        <name>methylcob(III)alamin</name>
        <dbReference type="ChEBI" id="CHEBI:28115"/>
    </ligand>
</feature>
<evidence type="ECO:0000313" key="31">
    <source>
        <dbReference type="Proteomes" id="UP000294887"/>
    </source>
</evidence>
<dbReference type="PROSITE" id="PS51332">
    <property type="entry name" value="B12_BINDING"/>
    <property type="match status" value="1"/>
</dbReference>
<evidence type="ECO:0000256" key="10">
    <source>
        <dbReference type="ARBA" id="ARBA00022628"/>
    </source>
</evidence>
<dbReference type="GO" id="GO:0032259">
    <property type="term" value="P:methylation"/>
    <property type="evidence" value="ECO:0007669"/>
    <property type="project" value="UniProtKB-KW"/>
</dbReference>
<dbReference type="PROSITE" id="PS50972">
    <property type="entry name" value="PTERIN_BINDING"/>
    <property type="match status" value="1"/>
</dbReference>
<dbReference type="RefSeq" id="WP_131905322.1">
    <property type="nucleotide sequence ID" value="NZ_BAAAFU010000004.1"/>
</dbReference>
<keyword evidence="17 21" id="KW-0170">Cobalt</keyword>
<dbReference type="InterPro" id="IPR006158">
    <property type="entry name" value="Cobalamin-bd"/>
</dbReference>
<dbReference type="AlphaFoldDB" id="A0A4R1EYN2"/>
<keyword evidence="9 21" id="KW-0028">Amino-acid biosynthesis</keyword>
<dbReference type="FunFam" id="3.20.20.20:FF:000002">
    <property type="entry name" value="Methionine synthase"/>
    <property type="match status" value="1"/>
</dbReference>
<dbReference type="CDD" id="cd00740">
    <property type="entry name" value="MeTr"/>
    <property type="match status" value="1"/>
</dbReference>
<dbReference type="PROSITE" id="PS50970">
    <property type="entry name" value="HCY"/>
    <property type="match status" value="1"/>
</dbReference>
<comment type="similarity">
    <text evidence="5">Belongs to the vitamin-B12 dependent methionine synthase family.</text>
</comment>
<evidence type="ECO:0000259" key="27">
    <source>
        <dbReference type="PROSITE" id="PS50974"/>
    </source>
</evidence>
<evidence type="ECO:0000256" key="12">
    <source>
        <dbReference type="ARBA" id="ARBA00022691"/>
    </source>
</evidence>
<evidence type="ECO:0000256" key="8">
    <source>
        <dbReference type="ARBA" id="ARBA00022603"/>
    </source>
</evidence>
<dbReference type="CDD" id="cd02069">
    <property type="entry name" value="methionine_synthase_B12_BD"/>
    <property type="match status" value="1"/>
</dbReference>
<keyword evidence="14" id="KW-0677">Repeat</keyword>
<dbReference type="InterPro" id="IPR011005">
    <property type="entry name" value="Dihydropteroate_synth-like_sf"/>
</dbReference>
<dbReference type="Pfam" id="PF02310">
    <property type="entry name" value="B12-binding"/>
    <property type="match status" value="1"/>
</dbReference>
<dbReference type="InterPro" id="IPR004223">
    <property type="entry name" value="VitB12-dep_Met_synth_activ_dom"/>
</dbReference>
<evidence type="ECO:0000256" key="24">
    <source>
        <dbReference type="PROSITE-ProRule" id="PRU00333"/>
    </source>
</evidence>
<dbReference type="InterPro" id="IPR036589">
    <property type="entry name" value="HCY_dom_sf"/>
</dbReference>
<dbReference type="InterPro" id="IPR003759">
    <property type="entry name" value="Cbl-bd_cap"/>
</dbReference>
<dbReference type="InterPro" id="IPR003726">
    <property type="entry name" value="HCY_dom"/>
</dbReference>
<dbReference type="SUPFAM" id="SSF82282">
    <property type="entry name" value="Homocysteine S-methyltransferase"/>
    <property type="match status" value="1"/>
</dbReference>
<evidence type="ECO:0000256" key="13">
    <source>
        <dbReference type="ARBA" id="ARBA00022723"/>
    </source>
</evidence>
<evidence type="ECO:0000256" key="7">
    <source>
        <dbReference type="ARBA" id="ARBA00013998"/>
    </source>
</evidence>
<dbReference type="SUPFAM" id="SSF47644">
    <property type="entry name" value="Methionine synthase domain"/>
    <property type="match status" value="1"/>
</dbReference>
<feature type="domain" description="AdoMet activation" evidence="27">
    <location>
        <begin position="899"/>
        <end position="1253"/>
    </location>
</feature>
<feature type="domain" description="B12-binding" evidence="28">
    <location>
        <begin position="748"/>
        <end position="883"/>
    </location>
</feature>
<dbReference type="InterPro" id="IPR036724">
    <property type="entry name" value="Cobalamin-bd_sf"/>
</dbReference>
<feature type="binding site" evidence="23">
    <location>
        <begin position="1216"/>
        <end position="1217"/>
    </location>
    <ligand>
        <name>S-adenosyl-L-methionine</name>
        <dbReference type="ChEBI" id="CHEBI:59789"/>
    </ligand>
</feature>
<dbReference type="GO" id="GO:0046653">
    <property type="term" value="P:tetrahydrofolate metabolic process"/>
    <property type="evidence" value="ECO:0007669"/>
    <property type="project" value="TreeGrafter"/>
</dbReference>
<dbReference type="Gene3D" id="1.10.288.10">
    <property type="entry name" value="Cobalamin-dependent Methionine Synthase, domain 2"/>
    <property type="match status" value="1"/>
</dbReference>
<comment type="catalytic activity">
    <reaction evidence="1 21">
        <text>(6S)-5-methyl-5,6,7,8-tetrahydrofolate + L-homocysteine = (6S)-5,6,7,8-tetrahydrofolate + L-methionine</text>
        <dbReference type="Rhea" id="RHEA:11172"/>
        <dbReference type="ChEBI" id="CHEBI:18608"/>
        <dbReference type="ChEBI" id="CHEBI:57453"/>
        <dbReference type="ChEBI" id="CHEBI:57844"/>
        <dbReference type="ChEBI" id="CHEBI:58199"/>
        <dbReference type="EC" id="2.1.1.13"/>
    </reaction>
</comment>
<evidence type="ECO:0000256" key="14">
    <source>
        <dbReference type="ARBA" id="ARBA00022737"/>
    </source>
</evidence>
<dbReference type="Gene3D" id="3.20.20.20">
    <property type="entry name" value="Dihydropteroate synthase-like"/>
    <property type="match status" value="1"/>
</dbReference>
<comment type="pathway">
    <text evidence="4 21">Amino-acid biosynthesis; L-methionine biosynthesis via de novo pathway; L-methionine from L-homocysteine (MetH route): step 1/1.</text>
</comment>
<dbReference type="Gene3D" id="3.10.196.10">
    <property type="entry name" value="Vitamin B12-dependent methionine synthase, activation domain"/>
    <property type="match status" value="1"/>
</dbReference>
<evidence type="ECO:0000256" key="3">
    <source>
        <dbReference type="ARBA" id="ARBA00001956"/>
    </source>
</evidence>
<comment type="caution">
    <text evidence="30">The sequence shown here is derived from an EMBL/GenBank/DDBJ whole genome shotgun (WGS) entry which is preliminary data.</text>
</comment>
<name>A0A4R1EYN2_9GAMM</name>
<evidence type="ECO:0000256" key="2">
    <source>
        <dbReference type="ARBA" id="ARBA00001947"/>
    </source>
</evidence>
<evidence type="ECO:0000256" key="22">
    <source>
        <dbReference type="PIRSR" id="PIRSR000381-1"/>
    </source>
</evidence>
<dbReference type="NCBIfam" id="TIGR02082">
    <property type="entry name" value="metH"/>
    <property type="match status" value="1"/>
</dbReference>
<evidence type="ECO:0000259" key="25">
    <source>
        <dbReference type="PROSITE" id="PS50970"/>
    </source>
</evidence>
<evidence type="ECO:0000256" key="1">
    <source>
        <dbReference type="ARBA" id="ARBA00001700"/>
    </source>
</evidence>
<dbReference type="EMBL" id="SMFQ01000003">
    <property type="protein sequence ID" value="TCJ87006.1"/>
    <property type="molecule type" value="Genomic_DNA"/>
</dbReference>
<feature type="binding site" evidence="23">
    <location>
        <position position="971"/>
    </location>
    <ligand>
        <name>S-adenosyl-L-methionine</name>
        <dbReference type="ChEBI" id="CHEBI:59789"/>
    </ligand>
</feature>
<keyword evidence="13 21" id="KW-0479">Metal-binding</keyword>
<evidence type="ECO:0000256" key="15">
    <source>
        <dbReference type="ARBA" id="ARBA00022833"/>
    </source>
</evidence>
<dbReference type="Pfam" id="PF02574">
    <property type="entry name" value="S-methyl_trans"/>
    <property type="match status" value="1"/>
</dbReference>
<evidence type="ECO:0000256" key="20">
    <source>
        <dbReference type="NCBIfam" id="TIGR02082"/>
    </source>
</evidence>
<feature type="binding site" evidence="23">
    <location>
        <begin position="758"/>
        <end position="762"/>
    </location>
    <ligand>
        <name>methylcob(III)alamin</name>
        <dbReference type="ChEBI" id="CHEBI:28115"/>
    </ligand>
</feature>
<dbReference type="InterPro" id="IPR050554">
    <property type="entry name" value="Met_Synthase/Corrinoid"/>
</dbReference>
<keyword evidence="31" id="KW-1185">Reference proteome</keyword>
<evidence type="ECO:0000256" key="6">
    <source>
        <dbReference type="ARBA" id="ARBA00012032"/>
    </source>
</evidence>
<dbReference type="Gene3D" id="3.20.20.330">
    <property type="entry name" value="Homocysteine-binding-like domain"/>
    <property type="match status" value="1"/>
</dbReference>
<feature type="binding site" evidence="23">
    <location>
        <position position="806"/>
    </location>
    <ligand>
        <name>methylcob(III)alamin</name>
        <dbReference type="ChEBI" id="CHEBI:28115"/>
    </ligand>
</feature>
<keyword evidence="12 21" id="KW-0949">S-adenosyl-L-methionine</keyword>
<dbReference type="OrthoDB" id="9803687at2"/>
<keyword evidence="15 21" id="KW-0862">Zinc</keyword>
<feature type="domain" description="B12-binding N-terminal" evidence="29">
    <location>
        <begin position="650"/>
        <end position="744"/>
    </location>
</feature>
<dbReference type="SUPFAM" id="SSF52242">
    <property type="entry name" value="Cobalamin (vitamin B12)-binding domain"/>
    <property type="match status" value="1"/>
</dbReference>
<dbReference type="PANTHER" id="PTHR45833:SF1">
    <property type="entry name" value="METHIONINE SYNTHASE"/>
    <property type="match status" value="1"/>
</dbReference>
<comment type="cofactor">
    <cofactor evidence="2 21 24">
        <name>Zn(2+)</name>
        <dbReference type="ChEBI" id="CHEBI:29105"/>
    </cofactor>
</comment>
<evidence type="ECO:0000256" key="23">
    <source>
        <dbReference type="PIRSR" id="PIRSR000381-2"/>
    </source>
</evidence>
<gene>
    <name evidence="30" type="ORF">EV695_1507</name>
</gene>
<reference evidence="30 31" key="1">
    <citation type="submission" date="2019-03" db="EMBL/GenBank/DDBJ databases">
        <title>Genomic Encyclopedia of Type Strains, Phase IV (KMG-IV): sequencing the most valuable type-strain genomes for metagenomic binning, comparative biology and taxonomic classification.</title>
        <authorList>
            <person name="Goeker M."/>
        </authorList>
    </citation>
    <scope>NUCLEOTIDE SEQUENCE [LARGE SCALE GENOMIC DNA]</scope>
    <source>
        <strain evidence="30 31">DSM 24830</strain>
    </source>
</reference>
<dbReference type="InterPro" id="IPR000489">
    <property type="entry name" value="Pterin-binding_dom"/>
</dbReference>
<feature type="domain" description="Hcy-binding" evidence="25">
    <location>
        <begin position="4"/>
        <end position="326"/>
    </location>
</feature>
<dbReference type="InterPro" id="IPR037010">
    <property type="entry name" value="VitB12-dep_Met_synth_activ_sf"/>
</dbReference>
<dbReference type="SUPFAM" id="SSF56507">
    <property type="entry name" value="Methionine synthase activation domain-like"/>
    <property type="match status" value="1"/>
</dbReference>
<dbReference type="NCBIfam" id="NF007024">
    <property type="entry name" value="PRK09490.1"/>
    <property type="match status" value="1"/>
</dbReference>
<evidence type="ECO:0000259" key="28">
    <source>
        <dbReference type="PROSITE" id="PS51332"/>
    </source>
</evidence>
<keyword evidence="16 21" id="KW-0486">Methionine biosynthesis</keyword>
<dbReference type="FunFam" id="3.20.20.330:FF:000001">
    <property type="entry name" value="Methionine synthase"/>
    <property type="match status" value="1"/>
</dbReference>
<organism evidence="30 31">
    <name type="scientific">Cocleimonas flava</name>
    <dbReference type="NCBI Taxonomy" id="634765"/>
    <lineage>
        <taxon>Bacteria</taxon>
        <taxon>Pseudomonadati</taxon>
        <taxon>Pseudomonadota</taxon>
        <taxon>Gammaproteobacteria</taxon>
        <taxon>Thiotrichales</taxon>
        <taxon>Thiotrichaceae</taxon>
        <taxon>Cocleimonas</taxon>
    </lineage>
</organism>
<dbReference type="Pfam" id="PF02607">
    <property type="entry name" value="B12-binding_2"/>
    <property type="match status" value="1"/>
</dbReference>
<dbReference type="InterPro" id="IPR011822">
    <property type="entry name" value="MetH"/>
</dbReference>
<dbReference type="FunFam" id="3.40.50.280:FF:000001">
    <property type="entry name" value="Methionine synthase"/>
    <property type="match status" value="1"/>
</dbReference>
<dbReference type="GO" id="GO:0031419">
    <property type="term" value="F:cobalamin binding"/>
    <property type="evidence" value="ECO:0007669"/>
    <property type="project" value="UniProtKB-UniRule"/>
</dbReference>
<feature type="binding site" evidence="22 24">
    <location>
        <position position="312"/>
    </location>
    <ligand>
        <name>Zn(2+)</name>
        <dbReference type="ChEBI" id="CHEBI:29105"/>
    </ligand>
</feature>
<dbReference type="Pfam" id="PF00809">
    <property type="entry name" value="Pterin_bind"/>
    <property type="match status" value="1"/>
</dbReference>
<evidence type="ECO:0000259" key="26">
    <source>
        <dbReference type="PROSITE" id="PS50972"/>
    </source>
</evidence>
<dbReference type="GO" id="GO:0008270">
    <property type="term" value="F:zinc ion binding"/>
    <property type="evidence" value="ECO:0007669"/>
    <property type="project" value="UniProtKB-UniRule"/>
</dbReference>
<dbReference type="Gene3D" id="3.40.50.280">
    <property type="entry name" value="Cobalamin-binding domain"/>
    <property type="match status" value="1"/>
</dbReference>
<keyword evidence="10 21" id="KW-0846">Cobalamin</keyword>
<evidence type="ECO:0000256" key="5">
    <source>
        <dbReference type="ARBA" id="ARBA00010398"/>
    </source>
</evidence>
<dbReference type="PROSITE" id="PS51337">
    <property type="entry name" value="B12_BINDING_NTER"/>
    <property type="match status" value="1"/>
</dbReference>
<accession>A0A4R1EYN2</accession>
<feature type="binding site" evidence="23">
    <location>
        <position position="810"/>
    </location>
    <ligand>
        <name>methylcob(III)alamin</name>
        <dbReference type="ChEBI" id="CHEBI:28115"/>
    </ligand>
</feature>
<feature type="binding site" evidence="23">
    <location>
        <position position="1161"/>
    </location>
    <ligand>
        <name>S-adenosyl-L-methionine</name>
        <dbReference type="ChEBI" id="CHEBI:59789"/>
    </ligand>
</feature>
<dbReference type="GO" id="GO:0050667">
    <property type="term" value="P:homocysteine metabolic process"/>
    <property type="evidence" value="ECO:0007669"/>
    <property type="project" value="TreeGrafter"/>
</dbReference>
<sequence length="1253" mass="139152">MNKISQIQEILQKRILILDGAMGTMIQRRKLEEADYRGERFSNYHMDIKGNNDLLAITQPQIIGEIHEEYLEAGADIIETNTFNATRVSMADYEMENLAYELNVAGAKVAREAADKFSTPEKPRFVAGVLGPTSKTCSMSPDVNDPGFRAISFDDLVEDYMSSTRGLIEGGADIILIETIFDTLNAKAAIFAVESVFEEDFAEDQAKLPVMISGTITDASGRTLSGQTTEAFYNSLKHAKPISIGLNCALGPDALRQYVQELSRISETYVSAHPNAGLPNEFGEYDLEPEQMSEHIEEWAESGFLNIVGGCCGSSPQHIKAIADAVENKAPRVIPDIPVECRLSGLEPFNIGSDSLFVNVGERTNVTGSARFKRLIKDGDYDTALEVAKEQVENGAQIIDINMDEGMLESKEAMVRFLNLIAAEPDIARVPIMVDSSKWEIIEAGLKCIQGKAIVNSISLKEGEENFLHQAKLIKRYGAAAVVMAFDEDGQADTYERKVEICTRAYNVLVDQAGFPPEDIIFDPNIFAIATGIEEHNNYGLDFIKATKAIKDTLPHAMISGGVSNVSFSFRGNNPVREAIHSVFLYHAIKNGMDMGIVNAGQLEVYDNLPKELRDVVEDVVLNKYPEATEKLIDIAPNYVGDGTQKENKQDLEWRTWPVGKRLEHALVKGIDAFVDADTEEALAELKRPIHVIEGPLMDGMNVVGDLFGDGKMFLPQVVKSARVMKKSVAWLEPYLLAEKEGNEVSTNGKILMATVKGDVHDIGKNIVGIVLQCNSYEVLDLGVMVPAETILQTARDENCDIIGLSGLITPSLDEMVNVAKEMERQDFKLPLMIGGATTSKIHTAVKIDPQFGGSIVYVPDASRAVGVAGKLMSPESKQAFHQEMKDEYDAMRVKRAANQREKKSATLVQARSNKVDIDWASYTPPKPAIFDGKIDDPLIAGDYTFEQLDNGGVLLQFNDYPLDNLAEIFDWTPFFRSWELAGRYPSILTDKVVGEEATRLLGDAREMLDSIIKEKWLTGKAVLGFFPANSDGVDDINLYTDEDRKTSHTTLHNIRQQMDRNNQQPNFCLTDFIAPADTNKADWIGSFAVTTGFGIEEHIERFRKDHDDYNAILLEALADRFAEALAEKMHELTRKVFWGYAADEDLDNEEVIKEKYQGIRPAPGYPACPEHTEKGTLWELLQPEDRIGLKITESYAMWPAAAVSGFYYSHPDSRYFGTGKIQPDQVDDYAKRKGWTMKQAEKWLGPVLAYDA</sequence>
<dbReference type="PROSITE" id="PS50974">
    <property type="entry name" value="ADOMET_ACTIVATION"/>
    <property type="match status" value="1"/>
</dbReference>
<dbReference type="Proteomes" id="UP000294887">
    <property type="component" value="Unassembled WGS sequence"/>
</dbReference>
<evidence type="ECO:0000313" key="30">
    <source>
        <dbReference type="EMBL" id="TCJ87006.1"/>
    </source>
</evidence>
<evidence type="ECO:0000256" key="16">
    <source>
        <dbReference type="ARBA" id="ARBA00023167"/>
    </source>
</evidence>
<dbReference type="PANTHER" id="PTHR45833">
    <property type="entry name" value="METHIONINE SYNTHASE"/>
    <property type="match status" value="1"/>
</dbReference>
<feature type="binding site" evidence="22 24">
    <location>
        <position position="311"/>
    </location>
    <ligand>
        <name>Zn(2+)</name>
        <dbReference type="ChEBI" id="CHEBI:29105"/>
    </ligand>
</feature>
<dbReference type="PIRSF" id="PIRSF000381">
    <property type="entry name" value="MetH"/>
    <property type="match status" value="1"/>
</dbReference>
<dbReference type="UniPathway" id="UPA00051">
    <property type="reaction ID" value="UER00081"/>
</dbReference>
<dbReference type="GO" id="GO:0005829">
    <property type="term" value="C:cytosol"/>
    <property type="evidence" value="ECO:0007669"/>
    <property type="project" value="TreeGrafter"/>
</dbReference>
<feature type="domain" description="Pterin-binding" evidence="26">
    <location>
        <begin position="357"/>
        <end position="618"/>
    </location>
</feature>